<organism evidence="3 4">
    <name type="scientific">Desulfatitalea alkaliphila</name>
    <dbReference type="NCBI Taxonomy" id="2929485"/>
    <lineage>
        <taxon>Bacteria</taxon>
        <taxon>Pseudomonadati</taxon>
        <taxon>Thermodesulfobacteriota</taxon>
        <taxon>Desulfobacteria</taxon>
        <taxon>Desulfobacterales</taxon>
        <taxon>Desulfosarcinaceae</taxon>
        <taxon>Desulfatitalea</taxon>
    </lineage>
</organism>
<dbReference type="EMBL" id="JALJRB010000057">
    <property type="protein sequence ID" value="MCJ8503172.1"/>
    <property type="molecule type" value="Genomic_DNA"/>
</dbReference>
<gene>
    <name evidence="3" type="ORF">MRX98_21545</name>
</gene>
<dbReference type="Gene3D" id="3.30.420.10">
    <property type="entry name" value="Ribonuclease H-like superfamily/Ribonuclease H"/>
    <property type="match status" value="1"/>
</dbReference>
<dbReference type="InterPro" id="IPR036397">
    <property type="entry name" value="RNaseH_sf"/>
</dbReference>
<reference evidence="3" key="1">
    <citation type="submission" date="2022-04" db="EMBL/GenBank/DDBJ databases">
        <title>Desulfatitalea alkaliphila sp. nov., a novel anaerobic sulfate-reducing bacterium isolated from terrestrial mud volcano, Taman Peninsula, Russia.</title>
        <authorList>
            <person name="Khomyakova M.A."/>
            <person name="Merkel A.Y."/>
            <person name="Slobodkin A.I."/>
        </authorList>
    </citation>
    <scope>NUCLEOTIDE SEQUENCE</scope>
    <source>
        <strain evidence="3">M08but</strain>
    </source>
</reference>
<dbReference type="SUPFAM" id="SSF53098">
    <property type="entry name" value="Ribonuclease H-like"/>
    <property type="match status" value="1"/>
</dbReference>
<dbReference type="PANTHER" id="PTHR35004">
    <property type="entry name" value="TRANSPOSASE RV3428C-RELATED"/>
    <property type="match status" value="1"/>
</dbReference>
<dbReference type="GO" id="GO:0015074">
    <property type="term" value="P:DNA integration"/>
    <property type="evidence" value="ECO:0007669"/>
    <property type="project" value="InterPro"/>
</dbReference>
<sequence length="426" mass="48857">MTEDQKKQVAVFRFSVIHEFVGTAVLDHGEQQRLLAQKCARKWSIPFSGRSRISRTTILSWVKRYKDGGRRLESLYPKDRQDRRKSRAIDEQTGRNLMVLRQSMPAATVPVLIKTMGQRCLVKPGTRLAATTVYRFLHNHGLMKPQSVHPDRRKFEAELPNDLWQSDVMHGPLVDSEPRQKKSYLIAFIDDHSRLVPHARFYLSERLQDFLDALEKALLKRGLPRKLYVDNGAAYRSRHLEHVTASLGIALVHARPYQPQGKGKIERFFRRVRQQFLPTVSGRPCLDALNEQFGLWLRTEYHSKLHTAIGTSPAERFTARMQCIRAAPDNLSEHFRCIARRRVAKDRTVTLNGQLFEAPVALIGLRVDLLYHPQRPSKVEVRLGQNSYGYLQTVNLAANCRITRDKNSRAQITGDQSPGHKSGGIF</sequence>
<comment type="caution">
    <text evidence="3">The sequence shown here is derived from an EMBL/GenBank/DDBJ whole genome shotgun (WGS) entry which is preliminary data.</text>
</comment>
<dbReference type="Proteomes" id="UP001165427">
    <property type="component" value="Unassembled WGS sequence"/>
</dbReference>
<dbReference type="Pfam" id="PF00665">
    <property type="entry name" value="rve"/>
    <property type="match status" value="1"/>
</dbReference>
<evidence type="ECO:0000256" key="1">
    <source>
        <dbReference type="SAM" id="MobiDB-lite"/>
    </source>
</evidence>
<dbReference type="RefSeq" id="WP_246915153.1">
    <property type="nucleotide sequence ID" value="NZ_JALJRB010000057.1"/>
</dbReference>
<keyword evidence="4" id="KW-1185">Reference proteome</keyword>
<accession>A0AA41UM86</accession>
<feature type="region of interest" description="Disordered" evidence="1">
    <location>
        <begin position="407"/>
        <end position="426"/>
    </location>
</feature>
<evidence type="ECO:0000259" key="2">
    <source>
        <dbReference type="PROSITE" id="PS50994"/>
    </source>
</evidence>
<dbReference type="InterPro" id="IPR001584">
    <property type="entry name" value="Integrase_cat-core"/>
</dbReference>
<dbReference type="GO" id="GO:0003676">
    <property type="term" value="F:nucleic acid binding"/>
    <property type="evidence" value="ECO:0007669"/>
    <property type="project" value="InterPro"/>
</dbReference>
<dbReference type="InterPro" id="IPR012337">
    <property type="entry name" value="RNaseH-like_sf"/>
</dbReference>
<feature type="domain" description="Integrase catalytic" evidence="2">
    <location>
        <begin position="156"/>
        <end position="321"/>
    </location>
</feature>
<dbReference type="Pfam" id="PF09299">
    <property type="entry name" value="Mu-transpos_C"/>
    <property type="match status" value="1"/>
</dbReference>
<proteinExistence type="predicted"/>
<evidence type="ECO:0000313" key="3">
    <source>
        <dbReference type="EMBL" id="MCJ8503172.1"/>
    </source>
</evidence>
<dbReference type="AlphaFoldDB" id="A0AA41UM86"/>
<protein>
    <submittedName>
        <fullName evidence="3">DDE-type integrase/transposase/recombinase</fullName>
    </submittedName>
</protein>
<name>A0AA41UM86_9BACT</name>
<evidence type="ECO:0000313" key="4">
    <source>
        <dbReference type="Proteomes" id="UP001165427"/>
    </source>
</evidence>
<dbReference type="InterPro" id="IPR015378">
    <property type="entry name" value="Transposase-like_Mu_C"/>
</dbReference>
<dbReference type="PANTHER" id="PTHR35004:SF6">
    <property type="entry name" value="TRANSPOSASE"/>
    <property type="match status" value="1"/>
</dbReference>
<dbReference type="PROSITE" id="PS50994">
    <property type="entry name" value="INTEGRASE"/>
    <property type="match status" value="1"/>
</dbReference>